<dbReference type="KEGG" id="ptm:GSPATT00029927001"/>
<dbReference type="InParanoid" id="A0BL78"/>
<dbReference type="InterPro" id="IPR017946">
    <property type="entry name" value="PLC-like_Pdiesterase_TIM-brl"/>
</dbReference>
<dbReference type="PANTHER" id="PTHR13593">
    <property type="match status" value="1"/>
</dbReference>
<protein>
    <recommendedName>
        <fullName evidence="3">Phosphatidylinositol-specific phospholipase C X domain-containing protein</fullName>
    </recommendedName>
</protein>
<dbReference type="GO" id="GO:0008081">
    <property type="term" value="F:phosphoric diester hydrolase activity"/>
    <property type="evidence" value="ECO:0000318"/>
    <property type="project" value="GO_Central"/>
</dbReference>
<organism evidence="1 2">
    <name type="scientific">Paramecium tetraurelia</name>
    <dbReference type="NCBI Taxonomy" id="5888"/>
    <lineage>
        <taxon>Eukaryota</taxon>
        <taxon>Sar</taxon>
        <taxon>Alveolata</taxon>
        <taxon>Ciliophora</taxon>
        <taxon>Intramacronucleata</taxon>
        <taxon>Oligohymenophorea</taxon>
        <taxon>Peniculida</taxon>
        <taxon>Parameciidae</taxon>
        <taxon>Paramecium</taxon>
    </lineage>
</organism>
<evidence type="ECO:0008006" key="3">
    <source>
        <dbReference type="Google" id="ProtNLM"/>
    </source>
</evidence>
<evidence type="ECO:0000313" key="2">
    <source>
        <dbReference type="Proteomes" id="UP000000600"/>
    </source>
</evidence>
<dbReference type="OMA" id="NCAMSKS"/>
<dbReference type="PANTHER" id="PTHR13593:SF140">
    <property type="entry name" value="PLC-LIKE PHOSPHODIESTERASE"/>
    <property type="match status" value="1"/>
</dbReference>
<dbReference type="HOGENOM" id="CLU_881265_0_0_1"/>
<proteinExistence type="predicted"/>
<sequence length="330" mass="37967">MQKQMPGGNGHLNDDLKLNEIVYLGAHNCAMSKSYGWIYAQQNVTITEQFEKYGARHFKVPLHWYSNNNDPEVHLYNIFEIVVAHESDGKSNCQLTLMQRALKKPESAHSRLKEIVDLSFQYPDEIIILKIESKLLCNSQKNGTEHFDPSLSSIILHSLLVDLKADQRAIILKNDTEIPTLGWCRKNKQTLLITIEPKEQRVGDLSKYTYYSYSISAQVDWEADPLKDVQSGDVARGKVNKQTGEILSPFLEIHFCPQNSLKLDSSYRDKYNSYNHVRQRFLQYFFNCIKMPNFLVADFIDQGKLSNIVDDVNLIVNSNGIFLPELFEVL</sequence>
<dbReference type="RefSeq" id="XP_001426693.1">
    <property type="nucleotide sequence ID" value="XM_001426656.1"/>
</dbReference>
<dbReference type="InterPro" id="IPR051057">
    <property type="entry name" value="PI-PLC_domain"/>
</dbReference>
<dbReference type="Proteomes" id="UP000000600">
    <property type="component" value="Unassembled WGS sequence"/>
</dbReference>
<name>A0BL78_PARTE</name>
<dbReference type="SUPFAM" id="SSF51695">
    <property type="entry name" value="PLC-like phosphodiesterases"/>
    <property type="match status" value="1"/>
</dbReference>
<dbReference type="AlphaFoldDB" id="A0BL78"/>
<accession>A0BL78</accession>
<evidence type="ECO:0000313" key="1">
    <source>
        <dbReference type="EMBL" id="CAK59295.1"/>
    </source>
</evidence>
<reference evidence="1 2" key="1">
    <citation type="journal article" date="2006" name="Nature">
        <title>Global trends of whole-genome duplications revealed by the ciliate Paramecium tetraurelia.</title>
        <authorList>
            <consortium name="Genoscope"/>
            <person name="Aury J.-M."/>
            <person name="Jaillon O."/>
            <person name="Duret L."/>
            <person name="Noel B."/>
            <person name="Jubin C."/>
            <person name="Porcel B.M."/>
            <person name="Segurens B."/>
            <person name="Daubin V."/>
            <person name="Anthouard V."/>
            <person name="Aiach N."/>
            <person name="Arnaiz O."/>
            <person name="Billaut A."/>
            <person name="Beisson J."/>
            <person name="Blanc I."/>
            <person name="Bouhouche K."/>
            <person name="Camara F."/>
            <person name="Duharcourt S."/>
            <person name="Guigo R."/>
            <person name="Gogendeau D."/>
            <person name="Katinka M."/>
            <person name="Keller A.-M."/>
            <person name="Kissmehl R."/>
            <person name="Klotz C."/>
            <person name="Koll F."/>
            <person name="Le Moue A."/>
            <person name="Lepere C."/>
            <person name="Malinsky S."/>
            <person name="Nowacki M."/>
            <person name="Nowak J.K."/>
            <person name="Plattner H."/>
            <person name="Poulain J."/>
            <person name="Ruiz F."/>
            <person name="Serrano V."/>
            <person name="Zagulski M."/>
            <person name="Dessen P."/>
            <person name="Betermier M."/>
            <person name="Weissenbach J."/>
            <person name="Scarpelli C."/>
            <person name="Schachter V."/>
            <person name="Sperling L."/>
            <person name="Meyer E."/>
            <person name="Cohen J."/>
            <person name="Wincker P."/>
        </authorList>
    </citation>
    <scope>NUCLEOTIDE SEQUENCE [LARGE SCALE GENOMIC DNA]</scope>
    <source>
        <strain evidence="1 2">Stock d4-2</strain>
    </source>
</reference>
<dbReference type="EMBL" id="CT868001">
    <property type="protein sequence ID" value="CAK59295.1"/>
    <property type="molecule type" value="Genomic_DNA"/>
</dbReference>
<keyword evidence="2" id="KW-1185">Reference proteome</keyword>
<gene>
    <name evidence="1" type="ORF">GSPATT00029927001</name>
</gene>
<dbReference type="OrthoDB" id="293218at2759"/>
<dbReference type="Gene3D" id="3.20.20.190">
    <property type="entry name" value="Phosphatidylinositol (PI) phosphodiesterase"/>
    <property type="match status" value="1"/>
</dbReference>
<dbReference type="GO" id="GO:0006629">
    <property type="term" value="P:lipid metabolic process"/>
    <property type="evidence" value="ECO:0007669"/>
    <property type="project" value="InterPro"/>
</dbReference>
<dbReference type="GeneID" id="5012477"/>